<reference evidence="1" key="1">
    <citation type="submission" date="2018-05" db="EMBL/GenBank/DDBJ databases">
        <authorList>
            <person name="Lanie J.A."/>
            <person name="Ng W.-L."/>
            <person name="Kazmierczak K.M."/>
            <person name="Andrzejewski T.M."/>
            <person name="Davidsen T.M."/>
            <person name="Wayne K.J."/>
            <person name="Tettelin H."/>
            <person name="Glass J.I."/>
            <person name="Rusch D."/>
            <person name="Podicherti R."/>
            <person name="Tsui H.-C.T."/>
            <person name="Winkler M.E."/>
        </authorList>
    </citation>
    <scope>NUCLEOTIDE SEQUENCE</scope>
</reference>
<organism evidence="1">
    <name type="scientific">marine metagenome</name>
    <dbReference type="NCBI Taxonomy" id="408172"/>
    <lineage>
        <taxon>unclassified sequences</taxon>
        <taxon>metagenomes</taxon>
        <taxon>ecological metagenomes</taxon>
    </lineage>
</organism>
<dbReference type="AlphaFoldDB" id="A0A383B4A4"/>
<evidence type="ECO:0000313" key="1">
    <source>
        <dbReference type="EMBL" id="SVE14947.1"/>
    </source>
</evidence>
<proteinExistence type="predicted"/>
<accession>A0A383B4A4</accession>
<protein>
    <submittedName>
        <fullName evidence="1">Uncharacterized protein</fullName>
    </submittedName>
</protein>
<gene>
    <name evidence="1" type="ORF">METZ01_LOCUS467801</name>
</gene>
<sequence>MEGDRPIIFLSQIIQSKKILFQILQLTCPQEIGINV</sequence>
<name>A0A383B4A4_9ZZZZ</name>
<dbReference type="EMBL" id="UINC01197451">
    <property type="protein sequence ID" value="SVE14947.1"/>
    <property type="molecule type" value="Genomic_DNA"/>
</dbReference>